<comment type="caution">
    <text evidence="1">The sequence shown here is derived from an EMBL/GenBank/DDBJ whole genome shotgun (WGS) entry which is preliminary data.</text>
</comment>
<gene>
    <name evidence="1" type="ORF">LEP1GSC036_1481</name>
</gene>
<name>A0A828Z8M6_9LEPT</name>
<dbReference type="Proteomes" id="UP000001338">
    <property type="component" value="Unassembled WGS sequence"/>
</dbReference>
<protein>
    <submittedName>
        <fullName evidence="1">Uncharacterized protein</fullName>
    </submittedName>
</protein>
<dbReference type="EMBL" id="AFLV02000001">
    <property type="protein sequence ID" value="EKR66642.1"/>
    <property type="molecule type" value="Genomic_DNA"/>
</dbReference>
<evidence type="ECO:0000313" key="1">
    <source>
        <dbReference type="EMBL" id="EKR66642.1"/>
    </source>
</evidence>
<sequence length="40" mass="4624">MKNRSSYISGIDENILNIYLILLKSVSEPQKNQRYHSASL</sequence>
<dbReference type="AlphaFoldDB" id="A0A828Z8M6"/>
<proteinExistence type="predicted"/>
<accession>A0A828Z8M6</accession>
<organism evidence="1 2">
    <name type="scientific">Leptospira weilii str. 2006001853</name>
    <dbReference type="NCBI Taxonomy" id="1001589"/>
    <lineage>
        <taxon>Bacteria</taxon>
        <taxon>Pseudomonadati</taxon>
        <taxon>Spirochaetota</taxon>
        <taxon>Spirochaetia</taxon>
        <taxon>Leptospirales</taxon>
        <taxon>Leptospiraceae</taxon>
        <taxon>Leptospira</taxon>
    </lineage>
</organism>
<evidence type="ECO:0000313" key="2">
    <source>
        <dbReference type="Proteomes" id="UP000001338"/>
    </source>
</evidence>
<reference evidence="1 2" key="1">
    <citation type="submission" date="2012-10" db="EMBL/GenBank/DDBJ databases">
        <authorList>
            <person name="Harkins D.M."/>
            <person name="Durkin A.S."/>
            <person name="Brinkac L.M."/>
            <person name="Haft D.H."/>
            <person name="Selengut J.D."/>
            <person name="Sanka R."/>
            <person name="DePew J."/>
            <person name="Purushe J."/>
            <person name="Whelen A.C."/>
            <person name="Vinetz J.M."/>
            <person name="Sutton G.G."/>
            <person name="Nierman W.C."/>
            <person name="Fouts D.E."/>
        </authorList>
    </citation>
    <scope>NUCLEOTIDE SEQUENCE [LARGE SCALE GENOMIC DNA]</scope>
    <source>
        <strain evidence="1 2">2006001853</strain>
    </source>
</reference>